<keyword evidence="2" id="KW-1185">Reference proteome</keyword>
<evidence type="ECO:0000313" key="1">
    <source>
        <dbReference type="EMBL" id="SNV95309.1"/>
    </source>
</evidence>
<dbReference type="InterPro" id="IPR021388">
    <property type="entry name" value="DUF3024"/>
</dbReference>
<reference evidence="1 2" key="1">
    <citation type="submission" date="2017-06" db="EMBL/GenBank/DDBJ databases">
        <authorList>
            <consortium name="Pathogen Informatics"/>
        </authorList>
    </citation>
    <scope>NUCLEOTIDE SEQUENCE [LARGE SCALE GENOMIC DNA]</scope>
    <source>
        <strain evidence="1 2">NCTC12148</strain>
    </source>
</reference>
<dbReference type="RefSeq" id="WP_095096144.1">
    <property type="nucleotide sequence ID" value="NZ_CAMIQD010000001.1"/>
</dbReference>
<proteinExistence type="predicted"/>
<organism evidence="1 2">
    <name type="scientific">Serratia ficaria</name>
    <dbReference type="NCBI Taxonomy" id="61651"/>
    <lineage>
        <taxon>Bacteria</taxon>
        <taxon>Pseudomonadati</taxon>
        <taxon>Pseudomonadota</taxon>
        <taxon>Gammaproteobacteria</taxon>
        <taxon>Enterobacterales</taxon>
        <taxon>Yersiniaceae</taxon>
        <taxon>Serratia</taxon>
    </lineage>
</organism>
<dbReference type="GeneID" id="75026384"/>
<dbReference type="KEGG" id="sfj:SAMEA4384070_1208"/>
<dbReference type="EMBL" id="LT906479">
    <property type="protein sequence ID" value="SNV95309.1"/>
    <property type="molecule type" value="Genomic_DNA"/>
</dbReference>
<dbReference type="Proteomes" id="UP000215134">
    <property type="component" value="Chromosome 1"/>
</dbReference>
<sequence>MAFNDLEFHAVKKEVEAFVESRRPPIHIRPELDIAYKIDDQTIEILEVRPLWNGEPGEMVEHATAKITYVRSQKTWNVYWMRASLKWELYEKAKTLADALEIVRTDKHGCFFG</sequence>
<dbReference type="Pfam" id="PF11225">
    <property type="entry name" value="DUF3024"/>
    <property type="match status" value="1"/>
</dbReference>
<dbReference type="AlphaFoldDB" id="A0A240BIS7"/>
<dbReference type="OrthoDB" id="1362002at2"/>
<name>A0A240BIS7_SERFI</name>
<evidence type="ECO:0000313" key="2">
    <source>
        <dbReference type="Proteomes" id="UP000215134"/>
    </source>
</evidence>
<accession>A0A240BIS7</accession>
<protein>
    <submittedName>
        <fullName evidence="1">Protein of uncharacterized function (DUF3024)</fullName>
    </submittedName>
</protein>
<gene>
    <name evidence="1" type="ORF">SAMEA4384070_01208</name>
</gene>